<dbReference type="Pfam" id="PF03572">
    <property type="entry name" value="Peptidase_S41"/>
    <property type="match status" value="1"/>
</dbReference>
<evidence type="ECO:0000313" key="3">
    <source>
        <dbReference type="EMBL" id="MBB3058211.1"/>
    </source>
</evidence>
<dbReference type="Proteomes" id="UP000539265">
    <property type="component" value="Unassembled WGS sequence"/>
</dbReference>
<dbReference type="OrthoDB" id="5379939at2"/>
<feature type="signal peptide" evidence="1">
    <location>
        <begin position="1"/>
        <end position="22"/>
    </location>
</feature>
<proteinExistence type="predicted"/>
<protein>
    <recommendedName>
        <fullName evidence="2">Tail specific protease domain-containing protein</fullName>
    </recommendedName>
</protein>
<keyword evidence="4" id="KW-1185">Reference proteome</keyword>
<evidence type="ECO:0000313" key="4">
    <source>
        <dbReference type="Proteomes" id="UP000539265"/>
    </source>
</evidence>
<dbReference type="GO" id="GO:0008236">
    <property type="term" value="F:serine-type peptidase activity"/>
    <property type="evidence" value="ECO:0007669"/>
    <property type="project" value="InterPro"/>
</dbReference>
<dbReference type="Gene3D" id="2.30.42.10">
    <property type="match status" value="1"/>
</dbReference>
<dbReference type="Gene3D" id="3.90.226.10">
    <property type="entry name" value="2-enoyl-CoA Hydratase, Chain A, domain 1"/>
    <property type="match status" value="1"/>
</dbReference>
<dbReference type="EMBL" id="JACHWX010000018">
    <property type="protein sequence ID" value="MBB3058211.1"/>
    <property type="molecule type" value="Genomic_DNA"/>
</dbReference>
<feature type="domain" description="Tail specific protease" evidence="2">
    <location>
        <begin position="516"/>
        <end position="726"/>
    </location>
</feature>
<dbReference type="GO" id="GO:0006508">
    <property type="term" value="P:proteolysis"/>
    <property type="evidence" value="ECO:0007669"/>
    <property type="project" value="InterPro"/>
</dbReference>
<dbReference type="SUPFAM" id="SSF52096">
    <property type="entry name" value="ClpP/crotonase"/>
    <property type="match status" value="1"/>
</dbReference>
<evidence type="ECO:0000256" key="1">
    <source>
        <dbReference type="SAM" id="SignalP"/>
    </source>
</evidence>
<dbReference type="InterPro" id="IPR029045">
    <property type="entry name" value="ClpP/crotonase-like_dom_sf"/>
</dbReference>
<dbReference type="InterPro" id="IPR036034">
    <property type="entry name" value="PDZ_sf"/>
</dbReference>
<organism evidence="3 4">
    <name type="scientific">Mucilaginibacter gotjawali</name>
    <dbReference type="NCBI Taxonomy" id="1550579"/>
    <lineage>
        <taxon>Bacteria</taxon>
        <taxon>Pseudomonadati</taxon>
        <taxon>Bacteroidota</taxon>
        <taxon>Sphingobacteriia</taxon>
        <taxon>Sphingobacteriales</taxon>
        <taxon>Sphingobacteriaceae</taxon>
        <taxon>Mucilaginibacter</taxon>
    </lineage>
</organism>
<accession>A0A839SIQ5</accession>
<feature type="chain" id="PRO_5032507388" description="Tail specific protease domain-containing protein" evidence="1">
    <location>
        <begin position="23"/>
        <end position="753"/>
    </location>
</feature>
<gene>
    <name evidence="3" type="ORF">FHS11_004659</name>
</gene>
<dbReference type="PROSITE" id="PS51257">
    <property type="entry name" value="PROKAR_LIPOPROTEIN"/>
    <property type="match status" value="1"/>
</dbReference>
<keyword evidence="1" id="KW-0732">Signal</keyword>
<comment type="caution">
    <text evidence="3">The sequence shown here is derived from an EMBL/GenBank/DDBJ whole genome shotgun (WGS) entry which is preliminary data.</text>
</comment>
<evidence type="ECO:0000259" key="2">
    <source>
        <dbReference type="SMART" id="SM00245"/>
    </source>
</evidence>
<dbReference type="RefSeq" id="WP_096352922.1">
    <property type="nucleotide sequence ID" value="NZ_AP017313.1"/>
</dbReference>
<reference evidence="3" key="1">
    <citation type="submission" date="2020-08" db="EMBL/GenBank/DDBJ databases">
        <title>Genomic Encyclopedia of Type Strains, Phase III (KMG-III): the genomes of soil and plant-associated and newly described type strains.</title>
        <authorList>
            <person name="Whitman W."/>
        </authorList>
    </citation>
    <scope>NUCLEOTIDE SEQUENCE [LARGE SCALE GENOMIC DNA]</scope>
    <source>
        <strain evidence="3">CECT 8628</strain>
    </source>
</reference>
<name>A0A839SIQ5_9SPHI</name>
<dbReference type="SMART" id="SM00245">
    <property type="entry name" value="TSPc"/>
    <property type="match status" value="1"/>
</dbReference>
<dbReference type="InterPro" id="IPR005151">
    <property type="entry name" value="Tail-specific_protease"/>
</dbReference>
<dbReference type="Gene3D" id="2.60.120.260">
    <property type="entry name" value="Galactose-binding domain-like"/>
    <property type="match status" value="1"/>
</dbReference>
<dbReference type="AlphaFoldDB" id="A0A839SIQ5"/>
<sequence length="753" mass="84168">MPKNKPLLVAIVLFITSCQALPQSTTFNGDMEFLSADKTKATGWTTHFQPGQLIAYPVKVDSVIKQHGKYSLSIEKVSDDSGFGVIDYIIPKTFKGQKIQLRGFLKTENVNSGYAGLWLRIDGTDKIIAFDNMHDRGVKGNTDWKEYTIDLDYDSSAAININAGALLIGDGKLWADNFKLFIDGQPIENVPVITPSLSKPEKDTTFKNGSRMDTIAINKQQIVNLTALGQLWGFLKYHHPAIAHGNYNWDAELFRIMPMVIKTKNNRELSKVLEKWVDGLGVPPVCKGCATMVNGADTKLLPDYGILFNRTVLSASLTHKLSWILNNRNIGGGYYIDMLAVGNPDFIHESNYRKMTYPDEGYRLLCLFRYWNMINYFYPYKYAIGEDWNNVLPDCIPKFIRSANTTDYVLNTLALIARVHDTHANMWSNNTALSEYKGKYAVPFQAKFLSGKLVVTGYYNDTLNVKQLVKPGDVIEKINGQQINELIKKYLPYTPASNYNTQLRDLPSQFLLRNNTKTFDLEILRDGKKYNILMNGIGYGVIKYSLDLDPTPNVPGYYLINEQIGYVFPGRYKNTDLPKIEDLFAKTKGIIIDMRCYPSDFMPFTFVPFIKADESSFVKFTKGSADDPGLFVFKETETSPSLKLYKGKVVVIVNSTTQSQAEYTTMALQSSPNVTVIGSQTAGADGDVSAIQLPGGISTMISGLGVYYPDGTETQRKGVKINVVINPTIEGIKAGRDELLEKAKAIILGGAQR</sequence>